<organism evidence="1 2">
    <name type="scientific">Dendronalium phyllosphericum CENA369</name>
    <dbReference type="NCBI Taxonomy" id="1725256"/>
    <lineage>
        <taxon>Bacteria</taxon>
        <taxon>Bacillati</taxon>
        <taxon>Cyanobacteriota</taxon>
        <taxon>Cyanophyceae</taxon>
        <taxon>Nostocales</taxon>
        <taxon>Nostocaceae</taxon>
        <taxon>Dendronalium</taxon>
        <taxon>Dendronalium phyllosphericum</taxon>
    </lineage>
</organism>
<dbReference type="EMBL" id="JAECZA010000277">
    <property type="protein sequence ID" value="MBH8577280.1"/>
    <property type="molecule type" value="Genomic_DNA"/>
</dbReference>
<proteinExistence type="predicted"/>
<accession>A0A8J7IH44</accession>
<dbReference type="Proteomes" id="UP000662314">
    <property type="component" value="Unassembled WGS sequence"/>
</dbReference>
<name>A0A8J7IH44_9NOST</name>
<sequence>MSLHSTGSSEACYTGIVTTVGKKLITKFLNPVELHHPSKTACTLLSDYWLTIYWMRLIDFYVILENES</sequence>
<reference evidence="1 2" key="1">
    <citation type="journal article" date="2021" name="Int. J. Syst. Evol. Microbiol.">
        <title>Amazonocrinis nigriterrae gen. nov., sp. nov., Atlanticothrix silvestris gen. nov., sp. nov. and Dendronalium phyllosphericum gen. nov., sp. nov., nostocacean cyanobacteria from Brazilian environments.</title>
        <authorList>
            <person name="Alvarenga D.O."/>
            <person name="Andreote A.P.D."/>
            <person name="Branco L.H.Z."/>
            <person name="Delbaje E."/>
            <person name="Cruz R.B."/>
            <person name="Varani A.M."/>
            <person name="Fiore M.F."/>
        </authorList>
    </citation>
    <scope>NUCLEOTIDE SEQUENCE [LARGE SCALE GENOMIC DNA]</scope>
    <source>
        <strain evidence="1 2">CENA369</strain>
    </source>
</reference>
<dbReference type="RefSeq" id="WP_214435979.1">
    <property type="nucleotide sequence ID" value="NZ_CAWPUQ010000211.1"/>
</dbReference>
<evidence type="ECO:0000313" key="1">
    <source>
        <dbReference type="EMBL" id="MBH8577280.1"/>
    </source>
</evidence>
<evidence type="ECO:0000313" key="2">
    <source>
        <dbReference type="Proteomes" id="UP000662314"/>
    </source>
</evidence>
<dbReference type="AlphaFoldDB" id="A0A8J7IH44"/>
<comment type="caution">
    <text evidence="1">The sequence shown here is derived from an EMBL/GenBank/DDBJ whole genome shotgun (WGS) entry which is preliminary data.</text>
</comment>
<protein>
    <submittedName>
        <fullName evidence="1">Uncharacterized protein</fullName>
    </submittedName>
</protein>
<gene>
    <name evidence="1" type="ORF">I8752_30795</name>
</gene>
<keyword evidence="2" id="KW-1185">Reference proteome</keyword>